<dbReference type="EMBL" id="CAJOBC010031879">
    <property type="protein sequence ID" value="CAF4093914.1"/>
    <property type="molecule type" value="Genomic_DNA"/>
</dbReference>
<evidence type="ECO:0000313" key="3">
    <source>
        <dbReference type="EMBL" id="CAF3742486.1"/>
    </source>
</evidence>
<dbReference type="Proteomes" id="UP000663829">
    <property type="component" value="Unassembled WGS sequence"/>
</dbReference>
<dbReference type="EMBL" id="CAJNOK010005399">
    <property type="protein sequence ID" value="CAF0971068.1"/>
    <property type="molecule type" value="Genomic_DNA"/>
</dbReference>
<evidence type="ECO:0000313" key="5">
    <source>
        <dbReference type="Proteomes" id="UP000663829"/>
    </source>
</evidence>
<dbReference type="Proteomes" id="UP000682733">
    <property type="component" value="Unassembled WGS sequence"/>
</dbReference>
<name>A0A815CLZ6_9BILA</name>
<dbReference type="Proteomes" id="UP000681722">
    <property type="component" value="Unassembled WGS sequence"/>
</dbReference>
<organism evidence="2 5">
    <name type="scientific">Didymodactylos carnosus</name>
    <dbReference type="NCBI Taxonomy" id="1234261"/>
    <lineage>
        <taxon>Eukaryota</taxon>
        <taxon>Metazoa</taxon>
        <taxon>Spiralia</taxon>
        <taxon>Gnathifera</taxon>
        <taxon>Rotifera</taxon>
        <taxon>Eurotatoria</taxon>
        <taxon>Bdelloidea</taxon>
        <taxon>Philodinida</taxon>
        <taxon>Philodinidae</taxon>
        <taxon>Didymodactylos</taxon>
    </lineage>
</organism>
<reference evidence="2" key="1">
    <citation type="submission" date="2021-02" db="EMBL/GenBank/DDBJ databases">
        <authorList>
            <person name="Nowell W R."/>
        </authorList>
    </citation>
    <scope>NUCLEOTIDE SEQUENCE</scope>
</reference>
<evidence type="ECO:0000313" key="4">
    <source>
        <dbReference type="EMBL" id="CAF4093914.1"/>
    </source>
</evidence>
<dbReference type="AlphaFoldDB" id="A0A815CLZ6"/>
<evidence type="ECO:0000313" key="2">
    <source>
        <dbReference type="EMBL" id="CAF1289388.1"/>
    </source>
</evidence>
<comment type="caution">
    <text evidence="2">The sequence shown here is derived from an EMBL/GenBank/DDBJ whole genome shotgun (WGS) entry which is preliminary data.</text>
</comment>
<keyword evidence="5" id="KW-1185">Reference proteome</keyword>
<gene>
    <name evidence="2" type="ORF">GPM918_LOCUS27955</name>
    <name evidence="1" type="ORF">OVA965_LOCUS13102</name>
    <name evidence="4" type="ORF">SRO942_LOCUS28383</name>
    <name evidence="3" type="ORF">TMI583_LOCUS13108</name>
</gene>
<dbReference type="EMBL" id="CAJNOQ010011979">
    <property type="protein sequence ID" value="CAF1289388.1"/>
    <property type="molecule type" value="Genomic_DNA"/>
</dbReference>
<proteinExistence type="predicted"/>
<dbReference type="EMBL" id="CAJOBA010005407">
    <property type="protein sequence ID" value="CAF3742486.1"/>
    <property type="molecule type" value="Genomic_DNA"/>
</dbReference>
<dbReference type="Proteomes" id="UP000677228">
    <property type="component" value="Unassembled WGS sequence"/>
</dbReference>
<protein>
    <submittedName>
        <fullName evidence="2">Uncharacterized protein</fullName>
    </submittedName>
</protein>
<sequence length="174" mass="19649">MRTESNPSNDFKFGGDNDGVHDHYQELEHCYKKYGNKIYQLTISIDQRSPYYALMTLLNGGIWFEDDSLQNGDNTAQFGEQLKYGTHHGHCKCLNQSRTVHAADYGYQYPVLTLPEGALAVHDYRLNFDHSGETCSGTFSFAFYKTGTDLSAKNIIQQVSNAVVTCERLPAFVL</sequence>
<dbReference type="OrthoDB" id="9970950at2759"/>
<evidence type="ECO:0000313" key="1">
    <source>
        <dbReference type="EMBL" id="CAF0971068.1"/>
    </source>
</evidence>
<accession>A0A815CLZ6</accession>